<dbReference type="Pfam" id="PF20246">
    <property type="entry name" value="DUF6601"/>
    <property type="match status" value="1"/>
</dbReference>
<organism evidence="3 4">
    <name type="scientific">Phialemonium atrogriseum</name>
    <dbReference type="NCBI Taxonomy" id="1093897"/>
    <lineage>
        <taxon>Eukaryota</taxon>
        <taxon>Fungi</taxon>
        <taxon>Dikarya</taxon>
        <taxon>Ascomycota</taxon>
        <taxon>Pezizomycotina</taxon>
        <taxon>Sordariomycetes</taxon>
        <taxon>Sordariomycetidae</taxon>
        <taxon>Cephalothecales</taxon>
        <taxon>Cephalothecaceae</taxon>
        <taxon>Phialemonium</taxon>
    </lineage>
</organism>
<dbReference type="AlphaFoldDB" id="A0AAJ0C9B8"/>
<evidence type="ECO:0000313" key="4">
    <source>
        <dbReference type="Proteomes" id="UP001244011"/>
    </source>
</evidence>
<reference evidence="3" key="1">
    <citation type="submission" date="2023-06" db="EMBL/GenBank/DDBJ databases">
        <title>Genome-scale phylogeny and comparative genomics of the fungal order Sordariales.</title>
        <authorList>
            <consortium name="Lawrence Berkeley National Laboratory"/>
            <person name="Hensen N."/>
            <person name="Bonometti L."/>
            <person name="Westerberg I."/>
            <person name="Brannstrom I.O."/>
            <person name="Guillou S."/>
            <person name="Cros-Aarteil S."/>
            <person name="Calhoun S."/>
            <person name="Haridas S."/>
            <person name="Kuo A."/>
            <person name="Mondo S."/>
            <person name="Pangilinan J."/>
            <person name="Riley R."/>
            <person name="Labutti K."/>
            <person name="Andreopoulos B."/>
            <person name="Lipzen A."/>
            <person name="Chen C."/>
            <person name="Yanf M."/>
            <person name="Daum C."/>
            <person name="Ng V."/>
            <person name="Clum A."/>
            <person name="Steindorff A."/>
            <person name="Ohm R."/>
            <person name="Martin F."/>
            <person name="Silar P."/>
            <person name="Natvig D."/>
            <person name="Lalanne C."/>
            <person name="Gautier V."/>
            <person name="Ament-Velasquez S.L."/>
            <person name="Kruys A."/>
            <person name="Hutchinson M.I."/>
            <person name="Powell A.J."/>
            <person name="Barry K."/>
            <person name="Miller A.N."/>
            <person name="Grigoriev I.V."/>
            <person name="Debuchy R."/>
            <person name="Gladieux P."/>
            <person name="Thoren M.H."/>
            <person name="Johannesson H."/>
        </authorList>
    </citation>
    <scope>NUCLEOTIDE SEQUENCE</scope>
    <source>
        <strain evidence="3">8032-3</strain>
    </source>
</reference>
<gene>
    <name evidence="3" type="ORF">QBC33DRAFT_616100</name>
</gene>
<dbReference type="PANTHER" id="PTHR34414">
    <property type="entry name" value="HET DOMAIN-CONTAINING PROTEIN-RELATED"/>
    <property type="match status" value="1"/>
</dbReference>
<dbReference type="EMBL" id="MU838998">
    <property type="protein sequence ID" value="KAK1771917.1"/>
    <property type="molecule type" value="Genomic_DNA"/>
</dbReference>
<dbReference type="PANTHER" id="PTHR34414:SF1">
    <property type="entry name" value="SUBTILISIN-LIKE SERINE PROTEASE"/>
    <property type="match status" value="1"/>
</dbReference>
<evidence type="ECO:0000313" key="3">
    <source>
        <dbReference type="EMBL" id="KAK1771917.1"/>
    </source>
</evidence>
<feature type="transmembrane region" description="Helical" evidence="2">
    <location>
        <begin position="283"/>
        <end position="305"/>
    </location>
</feature>
<name>A0AAJ0C9B8_9PEZI</name>
<feature type="region of interest" description="Disordered" evidence="1">
    <location>
        <begin position="30"/>
        <end position="50"/>
    </location>
</feature>
<sequence length="338" mass="39283">MNQPPFGTEKELYKSLMTSRDRGLHVIERTAQNRRGDEPAQTKDYLPGEPRVQLNDPHIDTYLKAELATNSLDQLSPHLWLVAKQDIPHLIIVTEKPELHLVWYYDRVFIKPLPKYLLSHAFWEFYLVSATSPIQDPLRSDLKRAALGFLRSYAWLVRHRSDFHLAMHEDHRLLPKRVRYASFVSLIKSFETVDNGMVSPRYHYGELRLSRLNFWSKILLFRLTYHKVEGQYGAYFARFYGPILFLFALFSVLLSAMQVVLAVQDLIESDASWEAFSKVSRGFSVFALVIIAIMVLFLLLALVTISSREVLYALTDLYRKRRSRPYTKVGNQSLPNGD</sequence>
<dbReference type="Proteomes" id="UP001244011">
    <property type="component" value="Unassembled WGS sequence"/>
</dbReference>
<accession>A0AAJ0C9B8</accession>
<keyword evidence="2" id="KW-1133">Transmembrane helix</keyword>
<keyword evidence="4" id="KW-1185">Reference proteome</keyword>
<dbReference type="InterPro" id="IPR046536">
    <property type="entry name" value="DUF6601"/>
</dbReference>
<protein>
    <recommendedName>
        <fullName evidence="5">Subtilisin-like serine protease protein</fullName>
    </recommendedName>
</protein>
<comment type="caution">
    <text evidence="3">The sequence shown here is derived from an EMBL/GenBank/DDBJ whole genome shotgun (WGS) entry which is preliminary data.</text>
</comment>
<keyword evidence="2" id="KW-0812">Transmembrane</keyword>
<dbReference type="GeneID" id="85315840"/>
<evidence type="ECO:0008006" key="5">
    <source>
        <dbReference type="Google" id="ProtNLM"/>
    </source>
</evidence>
<keyword evidence="2" id="KW-0472">Membrane</keyword>
<evidence type="ECO:0000256" key="1">
    <source>
        <dbReference type="SAM" id="MobiDB-lite"/>
    </source>
</evidence>
<feature type="transmembrane region" description="Helical" evidence="2">
    <location>
        <begin position="243"/>
        <end position="263"/>
    </location>
</feature>
<evidence type="ECO:0000256" key="2">
    <source>
        <dbReference type="SAM" id="Phobius"/>
    </source>
</evidence>
<dbReference type="RefSeq" id="XP_060288130.1">
    <property type="nucleotide sequence ID" value="XM_060432653.1"/>
</dbReference>
<proteinExistence type="predicted"/>